<name>A0A8H3ZGK6_9PEZI</name>
<dbReference type="CDD" id="cd12148">
    <property type="entry name" value="fungal_TF_MHR"/>
    <property type="match status" value="1"/>
</dbReference>
<proteinExistence type="inferred from homology"/>
<keyword evidence="5" id="KW-0349">Heme</keyword>
<dbReference type="InterPro" id="IPR001128">
    <property type="entry name" value="Cyt_P450"/>
</dbReference>
<dbReference type="PANTHER" id="PTHR46300:SF9">
    <property type="entry name" value="P450, PUTATIVE-RELATED"/>
    <property type="match status" value="1"/>
</dbReference>
<dbReference type="Proteomes" id="UP000434172">
    <property type="component" value="Unassembled WGS sequence"/>
</dbReference>
<evidence type="ECO:0000256" key="1">
    <source>
        <dbReference type="ARBA" id="ARBA00010617"/>
    </source>
</evidence>
<dbReference type="GO" id="GO:0005506">
    <property type="term" value="F:iron ion binding"/>
    <property type="evidence" value="ECO:0007669"/>
    <property type="project" value="InterPro"/>
</dbReference>
<dbReference type="GO" id="GO:0020037">
    <property type="term" value="F:heme binding"/>
    <property type="evidence" value="ECO:0007669"/>
    <property type="project" value="InterPro"/>
</dbReference>
<organism evidence="6 7">
    <name type="scientific">Colletotrichum asianum</name>
    <dbReference type="NCBI Taxonomy" id="702518"/>
    <lineage>
        <taxon>Eukaryota</taxon>
        <taxon>Fungi</taxon>
        <taxon>Dikarya</taxon>
        <taxon>Ascomycota</taxon>
        <taxon>Pezizomycotina</taxon>
        <taxon>Sordariomycetes</taxon>
        <taxon>Hypocreomycetidae</taxon>
        <taxon>Glomerellales</taxon>
        <taxon>Glomerellaceae</taxon>
        <taxon>Colletotrichum</taxon>
        <taxon>Colletotrichum gloeosporioides species complex</taxon>
    </lineage>
</organism>
<comment type="caution">
    <text evidence="6">The sequence shown here is derived from an EMBL/GenBank/DDBJ whole genome shotgun (WGS) entry which is preliminary data.</text>
</comment>
<dbReference type="OrthoDB" id="1055148at2759"/>
<feature type="non-terminal residue" evidence="6">
    <location>
        <position position="1"/>
    </location>
</feature>
<keyword evidence="7" id="KW-1185">Reference proteome</keyword>
<accession>A0A8H3ZGK6</accession>
<dbReference type="Pfam" id="PF00067">
    <property type="entry name" value="p450"/>
    <property type="match status" value="1"/>
</dbReference>
<evidence type="ECO:0000256" key="2">
    <source>
        <dbReference type="ARBA" id="ARBA00022723"/>
    </source>
</evidence>
<evidence type="ECO:0000256" key="3">
    <source>
        <dbReference type="ARBA" id="ARBA00023002"/>
    </source>
</evidence>
<dbReference type="Gene3D" id="1.10.630.10">
    <property type="entry name" value="Cytochrome P450"/>
    <property type="match status" value="1"/>
</dbReference>
<dbReference type="AlphaFoldDB" id="A0A8H3ZGK6"/>
<dbReference type="InterPro" id="IPR002401">
    <property type="entry name" value="Cyt_P450_E_grp-I"/>
</dbReference>
<dbReference type="InterPro" id="IPR036396">
    <property type="entry name" value="Cyt_P450_sf"/>
</dbReference>
<dbReference type="GO" id="GO:0004497">
    <property type="term" value="F:monooxygenase activity"/>
    <property type="evidence" value="ECO:0007669"/>
    <property type="project" value="InterPro"/>
</dbReference>
<protein>
    <submittedName>
        <fullName evidence="6">Cytochrome P450</fullName>
    </submittedName>
</protein>
<dbReference type="EMBL" id="WOWK01000103">
    <property type="protein sequence ID" value="KAF0318939.1"/>
    <property type="molecule type" value="Genomic_DNA"/>
</dbReference>
<comment type="cofactor">
    <cofactor evidence="5">
        <name>heme</name>
        <dbReference type="ChEBI" id="CHEBI:30413"/>
    </cofactor>
</comment>
<dbReference type="GO" id="GO:0016705">
    <property type="term" value="F:oxidoreductase activity, acting on paired donors, with incorporation or reduction of molecular oxygen"/>
    <property type="evidence" value="ECO:0007669"/>
    <property type="project" value="InterPro"/>
</dbReference>
<feature type="binding site" description="axial binding residue" evidence="5">
    <location>
        <position position="596"/>
    </location>
    <ligand>
        <name>heme</name>
        <dbReference type="ChEBI" id="CHEBI:30413"/>
    </ligand>
    <ligandPart>
        <name>Fe</name>
        <dbReference type="ChEBI" id="CHEBI:18248"/>
    </ligandPart>
</feature>
<evidence type="ECO:0000313" key="7">
    <source>
        <dbReference type="Proteomes" id="UP000434172"/>
    </source>
</evidence>
<dbReference type="InterPro" id="IPR050364">
    <property type="entry name" value="Cytochrome_P450_fung"/>
</dbReference>
<sequence length="685" mass="76833">CLSKTNLLQFGEINSSVLRIASNEFYNRNPSDNGSRSFHILIPARPGSDIHLDNSVPSRFARVVFEALPLAEASPNIDDIFTETDGSLSPSVSYKDRSQLTPSILRYLLGRYERCIMPQYAVFVPQLLNHDGASFKKLPESSKFKVLMACGIAAARESYRNPSWKPLAQICRDWANELVTPIISAGDSDTLTAVLLLLIYELAEPSRGVTWELLDLAARTCLQLGWHQAPLVPIVGRAGQDGGQDNMSRAHTCGPDEIRLMSVLRKIEGSLQIIFSRPSMLSGSKLPTTSESETLNNLYARISDQLYGRGGVIYYDSLKGAVDIMPHVYQKRFSLNLMMMLCYGTRFNSVEDPMLLQILEDAKTIASFRSTNSNPQDFIPHLRYLGANRRTVTAKEVRQRRDSWLATMFSNIQNSHNRLRPGDKKCVAEMLLEDNHEGLTKLDIKTILGGLMSGGFETIYSTVIVTLGALSTPWGQDMQNKAYADMMGSYGSHEKAFEQCLLEEKSQYVSGLVKEALRFYPPHKILPARQVYKDFTYAGATIPQGMLIYINNQAVNFDKETYGPDADEFRPERWIEAGCDIPPPYHFAYGAGARMCTAVNFANRMLYGVFVRLILSFKITESKEMPPNVHYINYKEDPTASNAIPSLFKLRFTPRDPDMLEECLKNAHENLTDLVTGANAEPLFL</sequence>
<evidence type="ECO:0000256" key="4">
    <source>
        <dbReference type="ARBA" id="ARBA00023004"/>
    </source>
</evidence>
<dbReference type="PRINTS" id="PR00463">
    <property type="entry name" value="EP450I"/>
</dbReference>
<gene>
    <name evidence="6" type="ORF">GQ607_013898</name>
</gene>
<keyword evidence="2 5" id="KW-0479">Metal-binding</keyword>
<dbReference type="PANTHER" id="PTHR46300">
    <property type="entry name" value="P450, PUTATIVE (EUROFUNG)-RELATED-RELATED"/>
    <property type="match status" value="1"/>
</dbReference>
<keyword evidence="3" id="KW-0560">Oxidoreductase</keyword>
<reference evidence="6 7" key="1">
    <citation type="submission" date="2019-12" db="EMBL/GenBank/DDBJ databases">
        <title>A genome sequence resource for the geographically widespread anthracnose pathogen Colletotrichum asianum.</title>
        <authorList>
            <person name="Meng Y."/>
        </authorList>
    </citation>
    <scope>NUCLEOTIDE SEQUENCE [LARGE SCALE GENOMIC DNA]</scope>
    <source>
        <strain evidence="6 7">ICMP 18580</strain>
    </source>
</reference>
<keyword evidence="4 5" id="KW-0408">Iron</keyword>
<comment type="similarity">
    <text evidence="1">Belongs to the cytochrome P450 family.</text>
</comment>
<evidence type="ECO:0000313" key="6">
    <source>
        <dbReference type="EMBL" id="KAF0318939.1"/>
    </source>
</evidence>
<dbReference type="SUPFAM" id="SSF48264">
    <property type="entry name" value="Cytochrome P450"/>
    <property type="match status" value="1"/>
</dbReference>
<evidence type="ECO:0000256" key="5">
    <source>
        <dbReference type="PIRSR" id="PIRSR602401-1"/>
    </source>
</evidence>